<reference evidence="1 2" key="1">
    <citation type="submission" date="2016-10" db="EMBL/GenBank/DDBJ databases">
        <authorList>
            <person name="de Groot N.N."/>
        </authorList>
    </citation>
    <scope>NUCLEOTIDE SEQUENCE [LARGE SCALE GENOMIC DNA]</scope>
    <source>
        <strain evidence="1 2">DSM 12130</strain>
    </source>
</reference>
<sequence>MTCGTKCTQFALTRELLIEHGFEGLADCIAIPHELCDVN</sequence>
<proteinExistence type="predicted"/>
<organism evidence="1 2">
    <name type="scientific">Desulforhopalus singaporensis</name>
    <dbReference type="NCBI Taxonomy" id="91360"/>
    <lineage>
        <taxon>Bacteria</taxon>
        <taxon>Pseudomonadati</taxon>
        <taxon>Thermodesulfobacteriota</taxon>
        <taxon>Desulfobulbia</taxon>
        <taxon>Desulfobulbales</taxon>
        <taxon>Desulfocapsaceae</taxon>
        <taxon>Desulforhopalus</taxon>
    </lineage>
</organism>
<dbReference type="EMBL" id="FNJI01000020">
    <property type="protein sequence ID" value="SDP43707.1"/>
    <property type="molecule type" value="Genomic_DNA"/>
</dbReference>
<accession>A0A1H0SPN7</accession>
<dbReference type="Proteomes" id="UP000199073">
    <property type="component" value="Unassembled WGS sequence"/>
</dbReference>
<evidence type="ECO:0000313" key="1">
    <source>
        <dbReference type="EMBL" id="SDP43707.1"/>
    </source>
</evidence>
<dbReference type="AlphaFoldDB" id="A0A1H0SPN7"/>
<gene>
    <name evidence="1" type="ORF">SAMN05660330_02762</name>
</gene>
<protein>
    <submittedName>
        <fullName evidence="1">Uncharacterized protein</fullName>
    </submittedName>
</protein>
<keyword evidence="2" id="KW-1185">Reference proteome</keyword>
<evidence type="ECO:0000313" key="2">
    <source>
        <dbReference type="Proteomes" id="UP000199073"/>
    </source>
</evidence>
<dbReference type="STRING" id="91360.SAMN05660330_02762"/>
<name>A0A1H0SPN7_9BACT</name>